<keyword evidence="6 16" id="KW-0067">ATP-binding</keyword>
<reference evidence="16 17" key="1">
    <citation type="submission" date="2020-08" db="EMBL/GenBank/DDBJ databases">
        <title>Sequencing the genomes of 1000 actinobacteria strains.</title>
        <authorList>
            <person name="Klenk H.-P."/>
        </authorList>
    </citation>
    <scope>NUCLEOTIDE SEQUENCE [LARGE SCALE GENOMIC DNA]</scope>
    <source>
        <strain evidence="16 17">DSM 43149</strain>
    </source>
</reference>
<gene>
    <name evidence="16" type="ORF">BJ971_002015</name>
</gene>
<feature type="domain" description="ABC transmembrane type-1" evidence="15">
    <location>
        <begin position="34"/>
        <end position="321"/>
    </location>
</feature>
<evidence type="ECO:0000256" key="7">
    <source>
        <dbReference type="ARBA" id="ARBA00022989"/>
    </source>
</evidence>
<comment type="caution">
    <text evidence="16">The sequence shown here is derived from an EMBL/GenBank/DDBJ whole genome shotgun (WGS) entry which is preliminary data.</text>
</comment>
<keyword evidence="2" id="KW-0813">Transport</keyword>
<dbReference type="Proteomes" id="UP000578112">
    <property type="component" value="Unassembled WGS sequence"/>
</dbReference>
<organism evidence="16 17">
    <name type="scientific">Actinoplanes digitatis</name>
    <dbReference type="NCBI Taxonomy" id="1868"/>
    <lineage>
        <taxon>Bacteria</taxon>
        <taxon>Bacillati</taxon>
        <taxon>Actinomycetota</taxon>
        <taxon>Actinomycetes</taxon>
        <taxon>Micromonosporales</taxon>
        <taxon>Micromonosporaceae</taxon>
        <taxon>Actinoplanes</taxon>
    </lineage>
</organism>
<evidence type="ECO:0000256" key="12">
    <source>
        <dbReference type="SAM" id="MobiDB-lite"/>
    </source>
</evidence>
<sequence>MTTAGTASGGRHRAPPTGAAQVFGLLAPYRGRIAVMVSLGVTGVLLNAAGPLLLGRVTDLIFTGAVSRRMDFAAIRRLLALAVILYLVASAAKLAQDRMAARVVQLAVAELRERVQEKLSRLPLAYFDRNQRGDLISRVTNDADNVQRTLQQALSQLVTAPFAVLVVSVLMFFVSPLLAVVVLAGVPVSGLIVSRLVMRSQPMFGRQWAATGVLSAHVEEAYSGHSLIKVFDRREDAERAFDADNEVLREVSFRANLISAAIEPAMMFVSNLNYVAITAVGALRVATGSLTLGDVQAFVQYSGQFGQPIGQLANASGQLQSGVASAGRIFELLRADEQRPEPADPVRLGRVRGRIEFRDVSFRYVPERRLIENLSLVVEPGSTVAVVGPTGAGKSTLGNLLMRFYDVDGGRILLDGTDITEMTREDLRSCTGMVPQDAWVFAGTIADNIAYGREGATREDVVDAARATGLDPFIRTLPGGYDTILDEDASGISAGERQLITLARAFLADPVLLLLDEATSLVDTRTEQLVQRGMAALRAGRTTFVIAHRLSTIRHADAIVVMRDGRIAEQGGHDELIRSGGAYANLVRSQNPHPAGRSAMAGSAASAPGVADPPRYPDRDVA</sequence>
<dbReference type="PROSITE" id="PS50929">
    <property type="entry name" value="ABC_TM1F"/>
    <property type="match status" value="1"/>
</dbReference>
<accession>A0A7W7HVH1</accession>
<feature type="compositionally biased region" description="Low complexity" evidence="12">
    <location>
        <begin position="594"/>
        <end position="613"/>
    </location>
</feature>
<protein>
    <recommendedName>
        <fullName evidence="11">Fatty acid ABC transporter ATP-binding/permease protein</fullName>
    </recommendedName>
</protein>
<evidence type="ECO:0000256" key="4">
    <source>
        <dbReference type="ARBA" id="ARBA00022692"/>
    </source>
</evidence>
<dbReference type="InterPro" id="IPR003439">
    <property type="entry name" value="ABC_transporter-like_ATP-bd"/>
</dbReference>
<evidence type="ECO:0000256" key="9">
    <source>
        <dbReference type="ARBA" id="ARBA00055053"/>
    </source>
</evidence>
<dbReference type="GO" id="GO:0016887">
    <property type="term" value="F:ATP hydrolysis activity"/>
    <property type="evidence" value="ECO:0007669"/>
    <property type="project" value="InterPro"/>
</dbReference>
<dbReference type="PANTHER" id="PTHR43394">
    <property type="entry name" value="ATP-DEPENDENT PERMEASE MDL1, MITOCHONDRIAL"/>
    <property type="match status" value="1"/>
</dbReference>
<evidence type="ECO:0000313" key="16">
    <source>
        <dbReference type="EMBL" id="MBB4761459.1"/>
    </source>
</evidence>
<dbReference type="PROSITE" id="PS00211">
    <property type="entry name" value="ABC_TRANSPORTER_1"/>
    <property type="match status" value="1"/>
</dbReference>
<evidence type="ECO:0000256" key="5">
    <source>
        <dbReference type="ARBA" id="ARBA00022741"/>
    </source>
</evidence>
<proteinExistence type="inferred from homology"/>
<dbReference type="RefSeq" id="WP_239087802.1">
    <property type="nucleotide sequence ID" value="NZ_BOMK01000072.1"/>
</dbReference>
<dbReference type="GO" id="GO:0015421">
    <property type="term" value="F:ABC-type oligopeptide transporter activity"/>
    <property type="evidence" value="ECO:0007669"/>
    <property type="project" value="TreeGrafter"/>
</dbReference>
<dbReference type="SMART" id="SM00382">
    <property type="entry name" value="AAA"/>
    <property type="match status" value="1"/>
</dbReference>
<dbReference type="CDD" id="cd03254">
    <property type="entry name" value="ABCC_Glucan_exporter_like"/>
    <property type="match status" value="1"/>
</dbReference>
<evidence type="ECO:0000259" key="15">
    <source>
        <dbReference type="PROSITE" id="PS50929"/>
    </source>
</evidence>
<comment type="subcellular location">
    <subcellularLocation>
        <location evidence="1">Cell membrane</location>
        <topology evidence="1">Multi-pass membrane protein</topology>
    </subcellularLocation>
</comment>
<dbReference type="InterPro" id="IPR027417">
    <property type="entry name" value="P-loop_NTPase"/>
</dbReference>
<comment type="function">
    <text evidence="9">ABC transporter involved in fatty acid import. Transmembrane domains (TMD) form a pore in the membrane and the ATP-binding domain (NBD) is responsible for energy generation.</text>
</comment>
<dbReference type="SUPFAM" id="SSF52540">
    <property type="entry name" value="P-loop containing nucleoside triphosphate hydrolases"/>
    <property type="match status" value="1"/>
</dbReference>
<comment type="similarity">
    <text evidence="10">Belongs to the ABC transporter superfamily. Lipid exporter (TC 3.A.1.106) family.</text>
</comment>
<feature type="transmembrane region" description="Helical" evidence="13">
    <location>
        <begin position="33"/>
        <end position="54"/>
    </location>
</feature>
<dbReference type="Gene3D" id="1.20.1560.10">
    <property type="entry name" value="ABC transporter type 1, transmembrane domain"/>
    <property type="match status" value="1"/>
</dbReference>
<dbReference type="Pfam" id="PF00664">
    <property type="entry name" value="ABC_membrane"/>
    <property type="match status" value="1"/>
</dbReference>
<keyword evidence="3" id="KW-1003">Cell membrane</keyword>
<evidence type="ECO:0000256" key="8">
    <source>
        <dbReference type="ARBA" id="ARBA00023136"/>
    </source>
</evidence>
<evidence type="ECO:0000256" key="6">
    <source>
        <dbReference type="ARBA" id="ARBA00022840"/>
    </source>
</evidence>
<keyword evidence="4 13" id="KW-0812">Transmembrane</keyword>
<feature type="domain" description="ABC transporter" evidence="14">
    <location>
        <begin position="355"/>
        <end position="589"/>
    </location>
</feature>
<dbReference type="Pfam" id="PF00005">
    <property type="entry name" value="ABC_tran"/>
    <property type="match status" value="1"/>
</dbReference>
<keyword evidence="8 13" id="KW-0472">Membrane</keyword>
<keyword evidence="17" id="KW-1185">Reference proteome</keyword>
<evidence type="ECO:0000256" key="11">
    <source>
        <dbReference type="ARBA" id="ARBA00071747"/>
    </source>
</evidence>
<name>A0A7W7HVH1_9ACTN</name>
<evidence type="ECO:0000256" key="13">
    <source>
        <dbReference type="SAM" id="Phobius"/>
    </source>
</evidence>
<dbReference type="Gene3D" id="3.40.50.300">
    <property type="entry name" value="P-loop containing nucleotide triphosphate hydrolases"/>
    <property type="match status" value="1"/>
</dbReference>
<dbReference type="InterPro" id="IPR039421">
    <property type="entry name" value="Type_1_exporter"/>
</dbReference>
<dbReference type="InterPro" id="IPR003593">
    <property type="entry name" value="AAA+_ATPase"/>
</dbReference>
<dbReference type="EMBL" id="JACHNH010000001">
    <property type="protein sequence ID" value="MBB4761459.1"/>
    <property type="molecule type" value="Genomic_DNA"/>
</dbReference>
<dbReference type="GO" id="GO:0005886">
    <property type="term" value="C:plasma membrane"/>
    <property type="evidence" value="ECO:0007669"/>
    <property type="project" value="UniProtKB-SubCell"/>
</dbReference>
<dbReference type="SUPFAM" id="SSF90123">
    <property type="entry name" value="ABC transporter transmembrane region"/>
    <property type="match status" value="1"/>
</dbReference>
<feature type="transmembrane region" description="Helical" evidence="13">
    <location>
        <begin position="74"/>
        <end position="92"/>
    </location>
</feature>
<evidence type="ECO:0000256" key="10">
    <source>
        <dbReference type="ARBA" id="ARBA00061644"/>
    </source>
</evidence>
<feature type="region of interest" description="Disordered" evidence="12">
    <location>
        <begin position="587"/>
        <end position="622"/>
    </location>
</feature>
<dbReference type="PROSITE" id="PS50893">
    <property type="entry name" value="ABC_TRANSPORTER_2"/>
    <property type="match status" value="1"/>
</dbReference>
<dbReference type="InterPro" id="IPR011527">
    <property type="entry name" value="ABC1_TM_dom"/>
</dbReference>
<dbReference type="GO" id="GO:0005524">
    <property type="term" value="F:ATP binding"/>
    <property type="evidence" value="ECO:0007669"/>
    <property type="project" value="UniProtKB-KW"/>
</dbReference>
<evidence type="ECO:0000256" key="1">
    <source>
        <dbReference type="ARBA" id="ARBA00004651"/>
    </source>
</evidence>
<dbReference type="AlphaFoldDB" id="A0A7W7HVH1"/>
<evidence type="ECO:0000259" key="14">
    <source>
        <dbReference type="PROSITE" id="PS50893"/>
    </source>
</evidence>
<keyword evidence="7 13" id="KW-1133">Transmembrane helix</keyword>
<dbReference type="FunFam" id="3.40.50.300:FF:000287">
    <property type="entry name" value="Multidrug ABC transporter ATP-binding protein"/>
    <property type="match status" value="1"/>
</dbReference>
<dbReference type="PANTHER" id="PTHR43394:SF1">
    <property type="entry name" value="ATP-BINDING CASSETTE SUB-FAMILY B MEMBER 10, MITOCHONDRIAL"/>
    <property type="match status" value="1"/>
</dbReference>
<dbReference type="FunFam" id="1.20.1560.10:FF:000011">
    <property type="entry name" value="Multidrug ABC transporter ATP-binding protein"/>
    <property type="match status" value="1"/>
</dbReference>
<dbReference type="CDD" id="cd18547">
    <property type="entry name" value="ABC_6TM_Tm288_like"/>
    <property type="match status" value="1"/>
</dbReference>
<dbReference type="InterPro" id="IPR017871">
    <property type="entry name" value="ABC_transporter-like_CS"/>
</dbReference>
<evidence type="ECO:0000313" key="17">
    <source>
        <dbReference type="Proteomes" id="UP000578112"/>
    </source>
</evidence>
<keyword evidence="5" id="KW-0547">Nucleotide-binding</keyword>
<evidence type="ECO:0000256" key="3">
    <source>
        <dbReference type="ARBA" id="ARBA00022475"/>
    </source>
</evidence>
<evidence type="ECO:0000256" key="2">
    <source>
        <dbReference type="ARBA" id="ARBA00022448"/>
    </source>
</evidence>
<dbReference type="InterPro" id="IPR036640">
    <property type="entry name" value="ABC1_TM_sf"/>
</dbReference>